<name>A0A285J674_9GAMM</name>
<keyword evidence="4" id="KW-0560">Oxidoreductase</keyword>
<dbReference type="GO" id="GO:0006643">
    <property type="term" value="P:membrane lipid metabolic process"/>
    <property type="evidence" value="ECO:0007669"/>
    <property type="project" value="TreeGrafter"/>
</dbReference>
<dbReference type="InterPro" id="IPR051689">
    <property type="entry name" value="Sterol_desaturase/TMEM195"/>
</dbReference>
<sequence>MPPVELILLLLSPVFLLCVMLEWRFAVLRQQNWYQWRDTLANAVLALLHQGSDMLALLLLMPFFYWLHQYSLFTIELTALNLLLAFVLQDFLYYWFHRGSHHIRWLWASHVAHHSSRLMNFSTAFRQSLTYPLSGMWLFWLPMILLGYDPTLVFAVVALNLAFQFFVHTQAIGRLGLLEHIFNTPSHHRVHHACNTIYIDRNFAGVLIIWDKMFGTFVPEQTDEPCRYGITDDFNSTNPLTITFYEWRRMWREASSAGRQQSLWQVLFRMPPKLTAGTTEKLAE</sequence>
<dbReference type="GO" id="GO:0012505">
    <property type="term" value="C:endomembrane system"/>
    <property type="evidence" value="ECO:0007669"/>
    <property type="project" value="UniProtKB-SubCell"/>
</dbReference>
<dbReference type="GO" id="GO:0005506">
    <property type="term" value="F:iron ion binding"/>
    <property type="evidence" value="ECO:0007669"/>
    <property type="project" value="InterPro"/>
</dbReference>
<dbReference type="AlphaFoldDB" id="A0A285J674"/>
<protein>
    <submittedName>
        <fullName evidence="9">Sterol desaturase/sphingolipid hydroxylase, fatty acid hydroxylase superfamily</fullName>
    </submittedName>
</protein>
<evidence type="ECO:0000256" key="5">
    <source>
        <dbReference type="ARBA" id="ARBA00023098"/>
    </source>
</evidence>
<dbReference type="GO" id="GO:0008610">
    <property type="term" value="P:lipid biosynthetic process"/>
    <property type="evidence" value="ECO:0007669"/>
    <property type="project" value="InterPro"/>
</dbReference>
<organism evidence="9 10">
    <name type="scientific">Arsukibacterium tuosuense</name>
    <dbReference type="NCBI Taxonomy" id="1323745"/>
    <lineage>
        <taxon>Bacteria</taxon>
        <taxon>Pseudomonadati</taxon>
        <taxon>Pseudomonadota</taxon>
        <taxon>Gammaproteobacteria</taxon>
        <taxon>Chromatiales</taxon>
        <taxon>Chromatiaceae</taxon>
        <taxon>Arsukibacterium</taxon>
    </lineage>
</organism>
<evidence type="ECO:0000313" key="9">
    <source>
        <dbReference type="EMBL" id="SNY55830.1"/>
    </source>
</evidence>
<evidence type="ECO:0000256" key="2">
    <source>
        <dbReference type="ARBA" id="ARBA00022692"/>
    </source>
</evidence>
<evidence type="ECO:0000256" key="7">
    <source>
        <dbReference type="SAM" id="Phobius"/>
    </source>
</evidence>
<evidence type="ECO:0000313" key="10">
    <source>
        <dbReference type="Proteomes" id="UP000219353"/>
    </source>
</evidence>
<keyword evidence="5" id="KW-0443">Lipid metabolism</keyword>
<evidence type="ECO:0000256" key="6">
    <source>
        <dbReference type="ARBA" id="ARBA00023136"/>
    </source>
</evidence>
<dbReference type="GO" id="GO:0050479">
    <property type="term" value="F:glyceryl-ether monooxygenase activity"/>
    <property type="evidence" value="ECO:0007669"/>
    <property type="project" value="TreeGrafter"/>
</dbReference>
<evidence type="ECO:0000256" key="4">
    <source>
        <dbReference type="ARBA" id="ARBA00023002"/>
    </source>
</evidence>
<feature type="domain" description="Fatty acid hydroxylase" evidence="8">
    <location>
        <begin position="83"/>
        <end position="216"/>
    </location>
</feature>
<keyword evidence="3 7" id="KW-1133">Transmembrane helix</keyword>
<proteinExistence type="predicted"/>
<dbReference type="Proteomes" id="UP000219353">
    <property type="component" value="Unassembled WGS sequence"/>
</dbReference>
<dbReference type="PANTHER" id="PTHR21624:SF1">
    <property type="entry name" value="ALKYLGLYCEROL MONOOXYGENASE"/>
    <property type="match status" value="1"/>
</dbReference>
<evidence type="ECO:0000256" key="3">
    <source>
        <dbReference type="ARBA" id="ARBA00022989"/>
    </source>
</evidence>
<gene>
    <name evidence="9" type="ORF">SAMN06297280_2990</name>
</gene>
<dbReference type="Pfam" id="PF04116">
    <property type="entry name" value="FA_hydroxylase"/>
    <property type="match status" value="1"/>
</dbReference>
<feature type="transmembrane region" description="Helical" evidence="7">
    <location>
        <begin position="77"/>
        <end position="96"/>
    </location>
</feature>
<reference evidence="10" key="1">
    <citation type="submission" date="2017-09" db="EMBL/GenBank/DDBJ databases">
        <authorList>
            <person name="Varghese N."/>
            <person name="Submissions S."/>
        </authorList>
    </citation>
    <scope>NUCLEOTIDE SEQUENCE [LARGE SCALE GENOMIC DNA]</scope>
    <source>
        <strain evidence="10">CGMCC 1.12461</strain>
    </source>
</reference>
<dbReference type="EMBL" id="OBEB01000006">
    <property type="protein sequence ID" value="SNY55830.1"/>
    <property type="molecule type" value="Genomic_DNA"/>
</dbReference>
<keyword evidence="2 7" id="KW-0812">Transmembrane</keyword>
<evidence type="ECO:0000259" key="8">
    <source>
        <dbReference type="Pfam" id="PF04116"/>
    </source>
</evidence>
<dbReference type="RefSeq" id="WP_097112182.1">
    <property type="nucleotide sequence ID" value="NZ_OBEB01000006.1"/>
</dbReference>
<evidence type="ECO:0000256" key="1">
    <source>
        <dbReference type="ARBA" id="ARBA00004127"/>
    </source>
</evidence>
<dbReference type="PANTHER" id="PTHR21624">
    <property type="entry name" value="STEROL DESATURASE-RELATED PROTEIN"/>
    <property type="match status" value="1"/>
</dbReference>
<accession>A0A285J674</accession>
<keyword evidence="6 7" id="KW-0472">Membrane</keyword>
<feature type="transmembrane region" description="Helical" evidence="7">
    <location>
        <begin position="6"/>
        <end position="27"/>
    </location>
</feature>
<dbReference type="OrthoDB" id="9770329at2"/>
<comment type="subcellular location">
    <subcellularLocation>
        <location evidence="1">Endomembrane system</location>
        <topology evidence="1">Multi-pass membrane protein</topology>
    </subcellularLocation>
</comment>
<dbReference type="GO" id="GO:0016020">
    <property type="term" value="C:membrane"/>
    <property type="evidence" value="ECO:0007669"/>
    <property type="project" value="GOC"/>
</dbReference>
<keyword evidence="10" id="KW-1185">Reference proteome</keyword>
<feature type="transmembrane region" description="Helical" evidence="7">
    <location>
        <begin position="39"/>
        <end position="65"/>
    </location>
</feature>
<dbReference type="InterPro" id="IPR006694">
    <property type="entry name" value="Fatty_acid_hydroxylase"/>
</dbReference>